<evidence type="ECO:0000256" key="6">
    <source>
        <dbReference type="ARBA" id="ARBA00022946"/>
    </source>
</evidence>
<dbReference type="InterPro" id="IPR020843">
    <property type="entry name" value="ER"/>
</dbReference>
<evidence type="ECO:0000256" key="12">
    <source>
        <dbReference type="ARBA" id="ARBA00048843"/>
    </source>
</evidence>
<dbReference type="GO" id="GO:0141148">
    <property type="term" value="F:enoyl-[acyl-carrier-protein] reductase (NADPH) activity"/>
    <property type="evidence" value="ECO:0007669"/>
    <property type="project" value="UniProtKB-EC"/>
</dbReference>
<dbReference type="InterPro" id="IPR036869">
    <property type="entry name" value="J_dom_sf"/>
</dbReference>
<dbReference type="PANTHER" id="PTHR43981">
    <property type="entry name" value="ENOYL-[ACYL-CARRIER-PROTEIN] REDUCTASE, MITOCHONDRIAL"/>
    <property type="match status" value="1"/>
</dbReference>
<keyword evidence="7" id="KW-0560">Oxidoreductase</keyword>
<dbReference type="InterPro" id="IPR036291">
    <property type="entry name" value="NAD(P)-bd_dom_sf"/>
</dbReference>
<keyword evidence="9" id="KW-0496">Mitochondrion</keyword>
<evidence type="ECO:0000256" key="4">
    <source>
        <dbReference type="ARBA" id="ARBA00022832"/>
    </source>
</evidence>
<dbReference type="Pfam" id="PF00107">
    <property type="entry name" value="ADH_zinc_N"/>
    <property type="match status" value="1"/>
</dbReference>
<evidence type="ECO:0000256" key="10">
    <source>
        <dbReference type="ARBA" id="ARBA00023160"/>
    </source>
</evidence>
<dbReference type="GO" id="GO:0005739">
    <property type="term" value="C:mitochondrion"/>
    <property type="evidence" value="ECO:0007669"/>
    <property type="project" value="UniProtKB-SubCell"/>
</dbReference>
<comment type="catalytic activity">
    <reaction evidence="12">
        <text>a 2,3-saturated acyl-[ACP] + NADP(+) = a (2E)-enoyl-[ACP] + NADPH + H(+)</text>
        <dbReference type="Rhea" id="RHEA:22564"/>
        <dbReference type="Rhea" id="RHEA-COMP:9925"/>
        <dbReference type="Rhea" id="RHEA-COMP:9926"/>
        <dbReference type="ChEBI" id="CHEBI:15378"/>
        <dbReference type="ChEBI" id="CHEBI:57783"/>
        <dbReference type="ChEBI" id="CHEBI:58349"/>
        <dbReference type="ChEBI" id="CHEBI:78784"/>
        <dbReference type="ChEBI" id="CHEBI:78785"/>
        <dbReference type="EC" id="1.3.1.104"/>
    </reaction>
</comment>
<dbReference type="Pfam" id="PF00226">
    <property type="entry name" value="DnaJ"/>
    <property type="match status" value="1"/>
</dbReference>
<keyword evidence="3" id="KW-0444">Lipid biosynthesis</keyword>
<dbReference type="GO" id="GO:0006633">
    <property type="term" value="P:fatty acid biosynthetic process"/>
    <property type="evidence" value="ECO:0007669"/>
    <property type="project" value="UniProtKB-KW"/>
</dbReference>
<dbReference type="PANTHER" id="PTHR43981:SF2">
    <property type="entry name" value="ENOYL-[ACYL-CARRIER-PROTEIN] REDUCTASE, MITOCHONDRIAL"/>
    <property type="match status" value="1"/>
</dbReference>
<evidence type="ECO:0000259" key="13">
    <source>
        <dbReference type="PROSITE" id="PS50076"/>
    </source>
</evidence>
<keyword evidence="4" id="KW-0276">Fatty acid metabolism</keyword>
<dbReference type="InterPro" id="IPR013761">
    <property type="entry name" value="SAM/pointed_sf"/>
</dbReference>
<dbReference type="CDD" id="cd06257">
    <property type="entry name" value="DnaJ"/>
    <property type="match status" value="1"/>
</dbReference>
<dbReference type="AlphaFoldDB" id="A0AB34JLX0"/>
<organism evidence="14 15">
    <name type="scientific">Prymnesium parvum</name>
    <name type="common">Toxic golden alga</name>
    <dbReference type="NCBI Taxonomy" id="97485"/>
    <lineage>
        <taxon>Eukaryota</taxon>
        <taxon>Haptista</taxon>
        <taxon>Haptophyta</taxon>
        <taxon>Prymnesiophyceae</taxon>
        <taxon>Prymnesiales</taxon>
        <taxon>Prymnesiaceae</taxon>
        <taxon>Prymnesium</taxon>
    </lineage>
</organism>
<dbReference type="Pfam" id="PF00536">
    <property type="entry name" value="SAM_1"/>
    <property type="match status" value="1"/>
</dbReference>
<sequence>MSDLDHYAVLGISTNASTDDVRNAYKEKAMRHHPDRGGEREAWAAIQKAFDTLTDLQKRALYDRTKADAEGGAERQFAQKFGEGAFDLSQAAARGRKGGMSIMKQLDEVKKDEERVKQSNRTAVIQSGYEMSHSAGFEAWMRNQEGLGKTGAYTSEDLIRQSKAFGDGEGIEATDSTHQPLPPLTATAVKFDAHGAPDDVLYVDEKHALPDHLGHSEVLVYMLAACVNDEDLLRVQTPLTILNDFPPFNRTKKKWEQIPLPAVAGVEGVGVVVATAKNLAKPDEVQAEKLYRTLPGLAGQQAEELLEVKDWVIALPDARLKPIGCWSSLCICDASRLLKVPAQLLPLQHYACSRSLCTAYRLLEDYGSLRPGDTIIQNMADLPVGQAVIQLCSMLKIRSICLVNDDEGFERTKELLMQLGATHVLRDNSKLSEFLDALGSEMPRLALDCLGGEAGKRLAIALRPGGTLVMHQLQSGQVPPISPSLLMYQQLSLYGFNLAQWTIEHGKEAYLQMLRTLAELVSADRLNIFTKTLPVAELNGTSLKRALSSHRAKQDSKTFRERTVLVFGDESGANDMYFELAQQIRKLENGDIDVADFASSPSKAPALGNGGGQASKRWENAQALLKYLELEQYTEAFVEEEMTSIQLLEEIVGRADGEKELMEALKEMGIKKMGHRQSIVGAIVGRI</sequence>
<evidence type="ECO:0000256" key="1">
    <source>
        <dbReference type="ARBA" id="ARBA00004173"/>
    </source>
</evidence>
<dbReference type="SUPFAM" id="SSF47769">
    <property type="entry name" value="SAM/Pointed domain"/>
    <property type="match status" value="1"/>
</dbReference>
<dbReference type="Gene3D" id="1.10.150.50">
    <property type="entry name" value="Transcription Factor, Ets-1"/>
    <property type="match status" value="1"/>
</dbReference>
<dbReference type="Gene3D" id="1.10.287.110">
    <property type="entry name" value="DnaJ domain"/>
    <property type="match status" value="1"/>
</dbReference>
<dbReference type="InterPro" id="IPR051034">
    <property type="entry name" value="Mito_Enoyl-ACP_Reductase"/>
</dbReference>
<evidence type="ECO:0000313" key="15">
    <source>
        <dbReference type="Proteomes" id="UP001515480"/>
    </source>
</evidence>
<keyword evidence="8" id="KW-0443">Lipid metabolism</keyword>
<dbReference type="SUPFAM" id="SSF51735">
    <property type="entry name" value="NAD(P)-binding Rossmann-fold domains"/>
    <property type="match status" value="1"/>
</dbReference>
<dbReference type="EC" id="1.3.1.104" evidence="11"/>
<dbReference type="InterPro" id="IPR001660">
    <property type="entry name" value="SAM"/>
</dbReference>
<comment type="caution">
    <text evidence="14">The sequence shown here is derived from an EMBL/GenBank/DDBJ whole genome shotgun (WGS) entry which is preliminary data.</text>
</comment>
<dbReference type="Gene3D" id="3.90.180.10">
    <property type="entry name" value="Medium-chain alcohol dehydrogenases, catalytic domain"/>
    <property type="match status" value="1"/>
</dbReference>
<evidence type="ECO:0000256" key="7">
    <source>
        <dbReference type="ARBA" id="ARBA00023002"/>
    </source>
</evidence>
<dbReference type="SMART" id="SM00829">
    <property type="entry name" value="PKS_ER"/>
    <property type="match status" value="1"/>
</dbReference>
<feature type="domain" description="J" evidence="13">
    <location>
        <begin position="5"/>
        <end position="66"/>
    </location>
</feature>
<reference evidence="14 15" key="1">
    <citation type="journal article" date="2024" name="Science">
        <title>Giant polyketide synthase enzymes in the biosynthesis of giant marine polyether toxins.</title>
        <authorList>
            <person name="Fallon T.R."/>
            <person name="Shende V.V."/>
            <person name="Wierzbicki I.H."/>
            <person name="Pendleton A.L."/>
            <person name="Watervoot N.F."/>
            <person name="Auber R.P."/>
            <person name="Gonzalez D.J."/>
            <person name="Wisecaver J.H."/>
            <person name="Moore B.S."/>
        </authorList>
    </citation>
    <scope>NUCLEOTIDE SEQUENCE [LARGE SCALE GENOMIC DNA]</scope>
    <source>
        <strain evidence="14 15">12B1</strain>
    </source>
</reference>
<evidence type="ECO:0000256" key="2">
    <source>
        <dbReference type="ARBA" id="ARBA00010371"/>
    </source>
</evidence>
<evidence type="ECO:0000313" key="14">
    <source>
        <dbReference type="EMBL" id="KAL1522252.1"/>
    </source>
</evidence>
<evidence type="ECO:0000256" key="11">
    <source>
        <dbReference type="ARBA" id="ARBA00038963"/>
    </source>
</evidence>
<dbReference type="Proteomes" id="UP001515480">
    <property type="component" value="Unassembled WGS sequence"/>
</dbReference>
<gene>
    <name evidence="14" type="ORF">AB1Y20_017248</name>
</gene>
<keyword evidence="10" id="KW-0275">Fatty acid biosynthesis</keyword>
<protein>
    <recommendedName>
        <fullName evidence="11">enoyl-[acyl-carrier-protein] reductase</fullName>
        <ecNumber evidence="11">1.3.1.104</ecNumber>
    </recommendedName>
</protein>
<keyword evidence="15" id="KW-1185">Reference proteome</keyword>
<dbReference type="SUPFAM" id="SSF50129">
    <property type="entry name" value="GroES-like"/>
    <property type="match status" value="1"/>
</dbReference>
<dbReference type="InterPro" id="IPR011032">
    <property type="entry name" value="GroES-like_sf"/>
</dbReference>
<accession>A0AB34JLX0</accession>
<evidence type="ECO:0000256" key="5">
    <source>
        <dbReference type="ARBA" id="ARBA00022857"/>
    </source>
</evidence>
<keyword evidence="6" id="KW-0809">Transit peptide</keyword>
<dbReference type="EMBL" id="JBGBPQ010000006">
    <property type="protein sequence ID" value="KAL1522252.1"/>
    <property type="molecule type" value="Genomic_DNA"/>
</dbReference>
<name>A0AB34JLX0_PRYPA</name>
<evidence type="ECO:0000256" key="8">
    <source>
        <dbReference type="ARBA" id="ARBA00023098"/>
    </source>
</evidence>
<dbReference type="InterPro" id="IPR013149">
    <property type="entry name" value="ADH-like_C"/>
</dbReference>
<dbReference type="InterPro" id="IPR001623">
    <property type="entry name" value="DnaJ_domain"/>
</dbReference>
<dbReference type="PRINTS" id="PR00625">
    <property type="entry name" value="JDOMAIN"/>
</dbReference>
<comment type="subcellular location">
    <subcellularLocation>
        <location evidence="1">Mitochondrion</location>
    </subcellularLocation>
</comment>
<comment type="similarity">
    <text evidence="2">Belongs to the zinc-containing alcohol dehydrogenase family. Quinone oxidoreductase subfamily.</text>
</comment>
<dbReference type="CDD" id="cd08290">
    <property type="entry name" value="ETR"/>
    <property type="match status" value="1"/>
</dbReference>
<dbReference type="Gene3D" id="3.40.50.720">
    <property type="entry name" value="NAD(P)-binding Rossmann-like Domain"/>
    <property type="match status" value="1"/>
</dbReference>
<evidence type="ECO:0000256" key="3">
    <source>
        <dbReference type="ARBA" id="ARBA00022516"/>
    </source>
</evidence>
<keyword evidence="5" id="KW-0521">NADP</keyword>
<evidence type="ECO:0000256" key="9">
    <source>
        <dbReference type="ARBA" id="ARBA00023128"/>
    </source>
</evidence>
<dbReference type="SMART" id="SM00271">
    <property type="entry name" value="DnaJ"/>
    <property type="match status" value="1"/>
</dbReference>
<dbReference type="CDD" id="cd09487">
    <property type="entry name" value="SAM_superfamily"/>
    <property type="match status" value="1"/>
</dbReference>
<dbReference type="SUPFAM" id="SSF46565">
    <property type="entry name" value="Chaperone J-domain"/>
    <property type="match status" value="1"/>
</dbReference>
<proteinExistence type="inferred from homology"/>
<dbReference type="PROSITE" id="PS50076">
    <property type="entry name" value="DNAJ_2"/>
    <property type="match status" value="1"/>
</dbReference>